<dbReference type="RefSeq" id="WP_191738786.1">
    <property type="nucleotide sequence ID" value="NZ_JACSQB010000018.1"/>
</dbReference>
<proteinExistence type="predicted"/>
<evidence type="ECO:0000313" key="2">
    <source>
        <dbReference type="Proteomes" id="UP000627166"/>
    </source>
</evidence>
<organism evidence="1 2">
    <name type="scientific">Clostridium faecium</name>
    <dbReference type="NCBI Taxonomy" id="2762223"/>
    <lineage>
        <taxon>Bacteria</taxon>
        <taxon>Bacillati</taxon>
        <taxon>Bacillota</taxon>
        <taxon>Clostridia</taxon>
        <taxon>Eubacteriales</taxon>
        <taxon>Clostridiaceae</taxon>
        <taxon>Clostridium</taxon>
    </lineage>
</organism>
<protein>
    <recommendedName>
        <fullName evidence="3">Holin</fullName>
    </recommendedName>
</protein>
<gene>
    <name evidence="1" type="ORF">H9637_01945</name>
</gene>
<evidence type="ECO:0008006" key="3">
    <source>
        <dbReference type="Google" id="ProtNLM"/>
    </source>
</evidence>
<dbReference type="Proteomes" id="UP000627166">
    <property type="component" value="Unassembled WGS sequence"/>
</dbReference>
<name>A0ABR8YNJ3_9CLOT</name>
<sequence>MEHLVFIISVLGIIAKLLTSINEVVDGFIKLKSFIQKLRNHPNADKGDSDR</sequence>
<reference evidence="1 2" key="1">
    <citation type="submission" date="2020-08" db="EMBL/GenBank/DDBJ databases">
        <title>A Genomic Blueprint of the Chicken Gut Microbiome.</title>
        <authorList>
            <person name="Gilroy R."/>
            <person name="Ravi A."/>
            <person name="Getino M."/>
            <person name="Pursley I."/>
            <person name="Horton D.L."/>
            <person name="Alikhan N.-F."/>
            <person name="Baker D."/>
            <person name="Gharbi K."/>
            <person name="Hall N."/>
            <person name="Watson M."/>
            <person name="Adriaenssens E.M."/>
            <person name="Foster-Nyarko E."/>
            <person name="Jarju S."/>
            <person name="Secka A."/>
            <person name="Antonio M."/>
            <person name="Oren A."/>
            <person name="Chaudhuri R."/>
            <person name="La Ragione R.M."/>
            <person name="Hildebrand F."/>
            <person name="Pallen M.J."/>
        </authorList>
    </citation>
    <scope>NUCLEOTIDE SEQUENCE [LARGE SCALE GENOMIC DNA]</scope>
    <source>
        <strain evidence="1 2">N37</strain>
    </source>
</reference>
<dbReference type="EMBL" id="JACSQB010000018">
    <property type="protein sequence ID" value="MBD8045812.1"/>
    <property type="molecule type" value="Genomic_DNA"/>
</dbReference>
<accession>A0ABR8YNJ3</accession>
<comment type="caution">
    <text evidence="1">The sequence shown here is derived from an EMBL/GenBank/DDBJ whole genome shotgun (WGS) entry which is preliminary data.</text>
</comment>
<keyword evidence="2" id="KW-1185">Reference proteome</keyword>
<evidence type="ECO:0000313" key="1">
    <source>
        <dbReference type="EMBL" id="MBD8045812.1"/>
    </source>
</evidence>